<evidence type="ECO:0000256" key="7">
    <source>
        <dbReference type="ARBA" id="ARBA00022967"/>
    </source>
</evidence>
<dbReference type="GO" id="GO:0015421">
    <property type="term" value="F:ABC-type oligopeptide transporter activity"/>
    <property type="evidence" value="ECO:0007669"/>
    <property type="project" value="TreeGrafter"/>
</dbReference>
<dbReference type="InterPro" id="IPR036640">
    <property type="entry name" value="ABC1_TM_sf"/>
</dbReference>
<dbReference type="GO" id="GO:0016887">
    <property type="term" value="F:ATP hydrolysis activity"/>
    <property type="evidence" value="ECO:0007669"/>
    <property type="project" value="InterPro"/>
</dbReference>
<evidence type="ECO:0000256" key="10">
    <source>
        <dbReference type="ARBA" id="ARBA00023136"/>
    </source>
</evidence>
<dbReference type="Gene3D" id="1.20.1560.10">
    <property type="entry name" value="ABC transporter type 1, transmembrane domain"/>
    <property type="match status" value="1"/>
</dbReference>
<dbReference type="InterPro" id="IPR003593">
    <property type="entry name" value="AAA+_ATPase"/>
</dbReference>
<feature type="domain" description="ABC transporter" evidence="12">
    <location>
        <begin position="347"/>
        <end position="581"/>
    </location>
</feature>
<dbReference type="SUPFAM" id="SSF52540">
    <property type="entry name" value="P-loop containing nucleoside triphosphate hydrolases"/>
    <property type="match status" value="1"/>
</dbReference>
<evidence type="ECO:0000256" key="9">
    <source>
        <dbReference type="ARBA" id="ARBA00023055"/>
    </source>
</evidence>
<dbReference type="CDD" id="cd03251">
    <property type="entry name" value="ABCC_MsbA"/>
    <property type="match status" value="1"/>
</dbReference>
<keyword evidence="7" id="KW-1278">Translocase</keyword>
<dbReference type="SMART" id="SM00382">
    <property type="entry name" value="AAA"/>
    <property type="match status" value="1"/>
</dbReference>
<keyword evidence="3" id="KW-1003">Cell membrane</keyword>
<feature type="transmembrane region" description="Helical" evidence="11">
    <location>
        <begin position="66"/>
        <end position="84"/>
    </location>
</feature>
<feature type="transmembrane region" description="Helical" evidence="11">
    <location>
        <begin position="156"/>
        <end position="183"/>
    </location>
</feature>
<dbReference type="InterPro" id="IPR011917">
    <property type="entry name" value="ABC_transpr_lipidA"/>
</dbReference>
<dbReference type="PROSITE" id="PS50893">
    <property type="entry name" value="ABC_TRANSPORTER_2"/>
    <property type="match status" value="1"/>
</dbReference>
<dbReference type="PANTHER" id="PTHR43394">
    <property type="entry name" value="ATP-DEPENDENT PERMEASE MDL1, MITOCHONDRIAL"/>
    <property type="match status" value="1"/>
</dbReference>
<gene>
    <name evidence="14" type="primary">msbA</name>
    <name evidence="14" type="ORF">SCFA_800005</name>
</gene>
<organism evidence="14">
    <name type="scientific">anaerobic digester metagenome</name>
    <dbReference type="NCBI Taxonomy" id="1263854"/>
    <lineage>
        <taxon>unclassified sequences</taxon>
        <taxon>metagenomes</taxon>
        <taxon>ecological metagenomes</taxon>
    </lineage>
</organism>
<evidence type="ECO:0000256" key="8">
    <source>
        <dbReference type="ARBA" id="ARBA00022989"/>
    </source>
</evidence>
<dbReference type="Pfam" id="PF00664">
    <property type="entry name" value="ABC_membrane"/>
    <property type="match status" value="1"/>
</dbReference>
<accession>A0A485M6A2</accession>
<evidence type="ECO:0000256" key="3">
    <source>
        <dbReference type="ARBA" id="ARBA00022475"/>
    </source>
</evidence>
<reference evidence="14" key="1">
    <citation type="submission" date="2019-03" db="EMBL/GenBank/DDBJ databases">
        <authorList>
            <person name="Hao L."/>
        </authorList>
    </citation>
    <scope>NUCLEOTIDE SEQUENCE</scope>
</reference>
<dbReference type="GO" id="GO:0034040">
    <property type="term" value="F:ATPase-coupled lipid transmembrane transporter activity"/>
    <property type="evidence" value="ECO:0007669"/>
    <property type="project" value="InterPro"/>
</dbReference>
<dbReference type="AlphaFoldDB" id="A0A485M6A2"/>
<dbReference type="PANTHER" id="PTHR43394:SF1">
    <property type="entry name" value="ATP-BINDING CASSETTE SUB-FAMILY B MEMBER 10, MITOCHONDRIAL"/>
    <property type="match status" value="1"/>
</dbReference>
<dbReference type="GO" id="GO:0016020">
    <property type="term" value="C:membrane"/>
    <property type="evidence" value="ECO:0007669"/>
    <property type="project" value="UniProtKB-SubCell"/>
</dbReference>
<feature type="transmembrane region" description="Helical" evidence="11">
    <location>
        <begin position="26"/>
        <end position="54"/>
    </location>
</feature>
<dbReference type="EMBL" id="CAADRM010000148">
    <property type="protein sequence ID" value="VFU18341.1"/>
    <property type="molecule type" value="Genomic_DNA"/>
</dbReference>
<keyword evidence="10 11" id="KW-0472">Membrane</keyword>
<comment type="subcellular location">
    <subcellularLocation>
        <location evidence="1">Membrane</location>
        <topology evidence="1">Multi-pass membrane protein</topology>
    </subcellularLocation>
</comment>
<sequence>MDSGHGRVKLTDLQIYRRLLTFLRPYWFKLMVSLVLTLITAGATGLVAFMFKYVVDDILIEKNMMMLKLIPLAVVVIYLVKALSDYFSYFFMADVGQRVILNVRDKLYGHIQTLSMPYFIRTPTGVLISRITNDVNMIQSSVTNAVTELIRESLKLLGLVAVVFYRSVELALIAMVVFPLVIYPISQFGRRLKHYSTKSMNVMGHVMSILDEGISGIRIVKAYNMEGYEKDRFSAENRRYYRNWMKRIAVRALSSPLMELIAGLAAAFILWYGGMQVVEGSLSAGDFASFILAMGMLYAPIRKLNTVNIEIQEGIAAAKRIFNVLDTVPEIGDKPGAEDLGRVDGEFAFHDVSFTYTGEEYALTNVSFTARRGQRIALVGESGSGKTTIANLLPRLFEVTSGRIVVGGRDIRDVTMKSLRRNIAMVTQDMVLFNDTIRANIAYGTENATQESIQDAARAAYAHDFIMQLPQGYDTVVGESGVRLSGGQRQRICIARAIIKDAPILILDEATSSLDTESEREVQAALERLMKDRTTLIIAHRLSTIINADHIIVLNKGRIVEEGTHQELMEKNGYYARLYTIQFGHA</sequence>
<dbReference type="Pfam" id="PF00005">
    <property type="entry name" value="ABC_tran"/>
    <property type="match status" value="1"/>
</dbReference>
<evidence type="ECO:0000256" key="6">
    <source>
        <dbReference type="ARBA" id="ARBA00022840"/>
    </source>
</evidence>
<dbReference type="EC" id="3.6.3.-" evidence="14"/>
<keyword evidence="14" id="KW-0378">Hydrolase</keyword>
<dbReference type="SUPFAM" id="SSF90123">
    <property type="entry name" value="ABC transporter transmembrane region"/>
    <property type="match status" value="1"/>
</dbReference>
<dbReference type="InterPro" id="IPR003439">
    <property type="entry name" value="ABC_transporter-like_ATP-bd"/>
</dbReference>
<evidence type="ECO:0000256" key="2">
    <source>
        <dbReference type="ARBA" id="ARBA00022448"/>
    </source>
</evidence>
<evidence type="ECO:0000256" key="4">
    <source>
        <dbReference type="ARBA" id="ARBA00022692"/>
    </source>
</evidence>
<dbReference type="InterPro" id="IPR011527">
    <property type="entry name" value="ABC1_TM_dom"/>
</dbReference>
<keyword evidence="2" id="KW-0813">Transport</keyword>
<feature type="domain" description="ABC transmembrane type-1" evidence="13">
    <location>
        <begin position="32"/>
        <end position="313"/>
    </location>
</feature>
<evidence type="ECO:0000259" key="13">
    <source>
        <dbReference type="PROSITE" id="PS50929"/>
    </source>
</evidence>
<evidence type="ECO:0000256" key="1">
    <source>
        <dbReference type="ARBA" id="ARBA00004141"/>
    </source>
</evidence>
<protein>
    <submittedName>
        <fullName evidence="14">Lipid A export ATP-binding/permease protein MsbA</fullName>
        <ecNumber evidence="14">3.6.3.-</ecNumber>
    </submittedName>
</protein>
<feature type="transmembrane region" description="Helical" evidence="11">
    <location>
        <begin position="248"/>
        <end position="272"/>
    </location>
</feature>
<dbReference type="PROSITE" id="PS00211">
    <property type="entry name" value="ABC_TRANSPORTER_1"/>
    <property type="match status" value="1"/>
</dbReference>
<keyword evidence="9" id="KW-0445">Lipid transport</keyword>
<dbReference type="CDD" id="cd18552">
    <property type="entry name" value="ABC_6TM_MsbA_like"/>
    <property type="match status" value="1"/>
</dbReference>
<dbReference type="InterPro" id="IPR017871">
    <property type="entry name" value="ABC_transporter-like_CS"/>
</dbReference>
<dbReference type="NCBIfam" id="TIGR02203">
    <property type="entry name" value="MsbA_lipidA"/>
    <property type="match status" value="1"/>
</dbReference>
<proteinExistence type="predicted"/>
<dbReference type="PROSITE" id="PS50929">
    <property type="entry name" value="ABC_TM1F"/>
    <property type="match status" value="1"/>
</dbReference>
<dbReference type="FunFam" id="3.40.50.300:FF:000287">
    <property type="entry name" value="Multidrug ABC transporter ATP-binding protein"/>
    <property type="match status" value="1"/>
</dbReference>
<evidence type="ECO:0000259" key="12">
    <source>
        <dbReference type="PROSITE" id="PS50893"/>
    </source>
</evidence>
<evidence type="ECO:0000256" key="5">
    <source>
        <dbReference type="ARBA" id="ARBA00022741"/>
    </source>
</evidence>
<dbReference type="InterPro" id="IPR039421">
    <property type="entry name" value="Type_1_exporter"/>
</dbReference>
<keyword evidence="8 11" id="KW-1133">Transmembrane helix</keyword>
<name>A0A485M6A2_9ZZZZ</name>
<dbReference type="GO" id="GO:0005524">
    <property type="term" value="F:ATP binding"/>
    <property type="evidence" value="ECO:0007669"/>
    <property type="project" value="UniProtKB-KW"/>
</dbReference>
<keyword evidence="6 14" id="KW-0067">ATP-binding</keyword>
<evidence type="ECO:0000313" key="14">
    <source>
        <dbReference type="EMBL" id="VFU18341.1"/>
    </source>
</evidence>
<keyword evidence="5" id="KW-0547">Nucleotide-binding</keyword>
<dbReference type="Gene3D" id="3.40.50.300">
    <property type="entry name" value="P-loop containing nucleotide triphosphate hydrolases"/>
    <property type="match status" value="1"/>
</dbReference>
<evidence type="ECO:0000256" key="11">
    <source>
        <dbReference type="SAM" id="Phobius"/>
    </source>
</evidence>
<dbReference type="InterPro" id="IPR027417">
    <property type="entry name" value="P-loop_NTPase"/>
</dbReference>
<keyword evidence="4 11" id="KW-0812">Transmembrane</keyword>